<protein>
    <submittedName>
        <fullName evidence="1">Uncharacterized protein</fullName>
    </submittedName>
</protein>
<accession>A0ABX2E550</accession>
<evidence type="ECO:0000313" key="2">
    <source>
        <dbReference type="Proteomes" id="UP000805085"/>
    </source>
</evidence>
<dbReference type="Proteomes" id="UP000805085">
    <property type="component" value="Unassembled WGS sequence"/>
</dbReference>
<proteinExistence type="predicted"/>
<keyword evidence="2" id="KW-1185">Reference proteome</keyword>
<sequence length="220" mass="25697">MEEHIKDEELKIAKDKFYEFCQFEGCDHISGEYALYILLKLCKRYKVESVLEIGLGIGCIADTLLFYYDKKNMPIKYVGTEHNTFCLEALKTNTKFYKDIEIFDKVTSINVEQKFDLIIIDGGGTDLEIIKSVVKKNTILFVEGCRESQFIEIKKLFPKAVAVDVISNEKNRDYSPFIKSHWMGGGRIIFANPSLKNYLHYLIEKLNTKIKYYKRRRLDV</sequence>
<dbReference type="RefSeq" id="WP_173300458.1">
    <property type="nucleotide sequence ID" value="NZ_JABRWQ010000002.1"/>
</dbReference>
<organism evidence="1 2">
    <name type="scientific">Winogradskyella litoriviva</name>
    <dbReference type="NCBI Taxonomy" id="1220182"/>
    <lineage>
        <taxon>Bacteria</taxon>
        <taxon>Pseudomonadati</taxon>
        <taxon>Bacteroidota</taxon>
        <taxon>Flavobacteriia</taxon>
        <taxon>Flavobacteriales</taxon>
        <taxon>Flavobacteriaceae</taxon>
        <taxon>Winogradskyella</taxon>
    </lineage>
</organism>
<gene>
    <name evidence="1" type="ORF">HNV10_06215</name>
</gene>
<comment type="caution">
    <text evidence="1">The sequence shown here is derived from an EMBL/GenBank/DDBJ whole genome shotgun (WGS) entry which is preliminary data.</text>
</comment>
<dbReference type="Gene3D" id="3.40.50.150">
    <property type="entry name" value="Vaccinia Virus protein VP39"/>
    <property type="match status" value="1"/>
</dbReference>
<reference evidence="1 2" key="1">
    <citation type="journal article" date="2015" name="Int. J. Syst. Evol. Microbiol.">
        <title>Winogradskyella litoriviva sp. nov., isolated from coastal seawater.</title>
        <authorList>
            <person name="Nedashkovskaya O.I."/>
            <person name="Kukhlevskiy A.D."/>
            <person name="Zhukova N.V."/>
            <person name="Kim S.J."/>
            <person name="Rhee S.K."/>
            <person name="Mikhailov V.V."/>
        </authorList>
    </citation>
    <scope>NUCLEOTIDE SEQUENCE [LARGE SCALE GENOMIC DNA]</scope>
    <source>
        <strain evidence="1 2">KMM6491</strain>
    </source>
</reference>
<dbReference type="InterPro" id="IPR029063">
    <property type="entry name" value="SAM-dependent_MTases_sf"/>
</dbReference>
<dbReference type="EMBL" id="JABRWQ010000002">
    <property type="protein sequence ID" value="NRD22826.1"/>
    <property type="molecule type" value="Genomic_DNA"/>
</dbReference>
<dbReference type="SUPFAM" id="SSF53335">
    <property type="entry name" value="S-adenosyl-L-methionine-dependent methyltransferases"/>
    <property type="match status" value="1"/>
</dbReference>
<evidence type="ECO:0000313" key="1">
    <source>
        <dbReference type="EMBL" id="NRD22826.1"/>
    </source>
</evidence>
<name>A0ABX2E550_9FLAO</name>